<dbReference type="PIRSF" id="PIRSF017082">
    <property type="entry name" value="YflP"/>
    <property type="match status" value="1"/>
</dbReference>
<dbReference type="CDD" id="cd13578">
    <property type="entry name" value="PBP2_Bug27"/>
    <property type="match status" value="1"/>
</dbReference>
<dbReference type="Gene3D" id="3.40.190.150">
    <property type="entry name" value="Bordetella uptake gene, domain 1"/>
    <property type="match status" value="1"/>
</dbReference>
<gene>
    <name evidence="2" type="ORF">DDF84_015625</name>
</gene>
<evidence type="ECO:0000313" key="2">
    <source>
        <dbReference type="EMBL" id="QBP11087.1"/>
    </source>
</evidence>
<dbReference type="SUPFAM" id="SSF53850">
    <property type="entry name" value="Periplasmic binding protein-like II"/>
    <property type="match status" value="1"/>
</dbReference>
<dbReference type="Gene3D" id="3.40.190.10">
    <property type="entry name" value="Periplasmic binding protein-like II"/>
    <property type="match status" value="1"/>
</dbReference>
<dbReference type="RefSeq" id="WP_051068969.1">
    <property type="nucleotide sequence ID" value="NZ_CP026544.1"/>
</dbReference>
<protein>
    <submittedName>
        <fullName evidence="2">Tripartite tricarboxylate transporter substrate binding protein</fullName>
    </submittedName>
</protein>
<proteinExistence type="inferred from homology"/>
<dbReference type="InterPro" id="IPR005064">
    <property type="entry name" value="BUG"/>
</dbReference>
<dbReference type="Proteomes" id="UP000253772">
    <property type="component" value="Chromosome c1"/>
</dbReference>
<accession>A0A2L0XA77</accession>
<dbReference type="EMBL" id="CP037900">
    <property type="protein sequence ID" value="QBP11087.1"/>
    <property type="molecule type" value="Genomic_DNA"/>
</dbReference>
<dbReference type="InterPro" id="IPR042100">
    <property type="entry name" value="Bug_dom1"/>
</dbReference>
<dbReference type="AlphaFoldDB" id="A0A2L0XA77"/>
<dbReference type="Pfam" id="PF03401">
    <property type="entry name" value="TctC"/>
    <property type="match status" value="1"/>
</dbReference>
<organism evidence="2 3">
    <name type="scientific">Cupriavidus metallidurans</name>
    <dbReference type="NCBI Taxonomy" id="119219"/>
    <lineage>
        <taxon>Bacteria</taxon>
        <taxon>Pseudomonadati</taxon>
        <taxon>Pseudomonadota</taxon>
        <taxon>Betaproteobacteria</taxon>
        <taxon>Burkholderiales</taxon>
        <taxon>Burkholderiaceae</taxon>
        <taxon>Cupriavidus</taxon>
    </lineage>
</organism>
<evidence type="ECO:0000256" key="1">
    <source>
        <dbReference type="ARBA" id="ARBA00006987"/>
    </source>
</evidence>
<evidence type="ECO:0000313" key="3">
    <source>
        <dbReference type="Proteomes" id="UP000253772"/>
    </source>
</evidence>
<name>A0A2L0XA77_9BURK</name>
<dbReference type="OrthoDB" id="8678477at2"/>
<dbReference type="PANTHER" id="PTHR42928:SF5">
    <property type="entry name" value="BLR1237 PROTEIN"/>
    <property type="match status" value="1"/>
</dbReference>
<comment type="similarity">
    <text evidence="1">Belongs to the UPF0065 (bug) family.</text>
</comment>
<dbReference type="PANTHER" id="PTHR42928">
    <property type="entry name" value="TRICARBOXYLATE-BINDING PROTEIN"/>
    <property type="match status" value="1"/>
</dbReference>
<reference evidence="2 3" key="1">
    <citation type="submission" date="2019-03" db="EMBL/GenBank/DDBJ databases">
        <title>Comparative insights into the high quality Complete genome sequence of highly metal resistant Cupriavidus metallidurans strain BS1 isolated from a gold-copper mine.</title>
        <authorList>
            <person name="Mazhar H.S."/>
            <person name="Rensing C."/>
        </authorList>
    </citation>
    <scope>NUCLEOTIDE SEQUENCE [LARGE SCALE GENOMIC DNA]</scope>
    <source>
        <strain evidence="2 3">BS1</strain>
    </source>
</reference>
<sequence length="332" mass="34968">MRVKSPENNEETPLKPSRLSLAALLLAAATTAHAAWPDRPIKLIVPFPPGQATDIFARALAEKLGKQLGQSVIVENRAGAGGNIGMEVAAKAPADGYTLVMAGSAMAINQTLYKKVNYDPRQDFAPISGVFSVPLVFLATPQSGFTSLRDLITKAKAAPGKYSYASAGIGGTQHLSAEMLKAQTGIFVVHIPYKGSGPAQADFLGNQIPLMVDSVTAAMPLIQSHKALPLAVTTTQRVPQLPSVPTVREQGVPGFEALGWAVMMAPAGTPPAVVSQLNAEAVKALQSPELHKFITDRGSEPMPMTPAETGKFVDSEIRKWATVVKRSGATAE</sequence>